<dbReference type="InterPro" id="IPR026298">
    <property type="entry name" value="Bcl-2_fam"/>
</dbReference>
<dbReference type="InParanoid" id="A0A0N8P0C7"/>
<accession>A0A0N8P0C7</accession>
<dbReference type="SUPFAM" id="SSF56854">
    <property type="entry name" value="Bcl-2 inhibitors of programmed cell death"/>
    <property type="match status" value="1"/>
</dbReference>
<dbReference type="Proteomes" id="UP000007801">
    <property type="component" value="Unassembled WGS sequence"/>
</dbReference>
<dbReference type="STRING" id="7217.A0A0N8P0C7"/>
<dbReference type="FunCoup" id="A0A0N8P0C7">
    <property type="interactions" value="160"/>
</dbReference>
<dbReference type="CDD" id="cd06845">
    <property type="entry name" value="Bcl-2_like"/>
    <property type="match status" value="1"/>
</dbReference>
<protein>
    <submittedName>
        <fullName evidence="10">Uncharacterized protein, isoform B</fullName>
    </submittedName>
</protein>
<dbReference type="GO" id="GO:0008630">
    <property type="term" value="P:intrinsic apoptotic signaling pathway in response to DNA damage"/>
    <property type="evidence" value="ECO:0007669"/>
    <property type="project" value="TreeGrafter"/>
</dbReference>
<keyword evidence="4" id="KW-0053">Apoptosis</keyword>
<dbReference type="InterPro" id="IPR036834">
    <property type="entry name" value="Bcl-2-like_sf"/>
</dbReference>
<keyword evidence="3 8" id="KW-0812">Transmembrane</keyword>
<keyword evidence="11" id="KW-1185">Reference proteome</keyword>
<dbReference type="SMR" id="A0A0N8P0C7"/>
<feature type="compositionally biased region" description="Polar residues" evidence="7">
    <location>
        <begin position="31"/>
        <end position="44"/>
    </location>
</feature>
<organism evidence="10 11">
    <name type="scientific">Drosophila ananassae</name>
    <name type="common">Fruit fly</name>
    <dbReference type="NCBI Taxonomy" id="7217"/>
    <lineage>
        <taxon>Eukaryota</taxon>
        <taxon>Metazoa</taxon>
        <taxon>Ecdysozoa</taxon>
        <taxon>Arthropoda</taxon>
        <taxon>Hexapoda</taxon>
        <taxon>Insecta</taxon>
        <taxon>Pterygota</taxon>
        <taxon>Neoptera</taxon>
        <taxon>Endopterygota</taxon>
        <taxon>Diptera</taxon>
        <taxon>Brachycera</taxon>
        <taxon>Muscomorpha</taxon>
        <taxon>Ephydroidea</taxon>
        <taxon>Drosophilidae</taxon>
        <taxon>Drosophila</taxon>
        <taxon>Sophophora</taxon>
    </lineage>
</organism>
<evidence type="ECO:0000256" key="3">
    <source>
        <dbReference type="ARBA" id="ARBA00022692"/>
    </source>
</evidence>
<evidence type="ECO:0000256" key="2">
    <source>
        <dbReference type="ARBA" id="ARBA00009458"/>
    </source>
</evidence>
<dbReference type="PANTHER" id="PTHR11256:SF48">
    <property type="entry name" value="BCL-2-RELATED OVARIAN KILLER PROTEIN"/>
    <property type="match status" value="1"/>
</dbReference>
<dbReference type="AlphaFoldDB" id="A0A0N8P0C7"/>
<dbReference type="SMART" id="SM00337">
    <property type="entry name" value="BCL"/>
    <property type="match status" value="1"/>
</dbReference>
<dbReference type="InterPro" id="IPR046371">
    <property type="entry name" value="Bcl-2_BH1-3"/>
</dbReference>
<dbReference type="GO" id="GO:0042981">
    <property type="term" value="P:regulation of apoptotic process"/>
    <property type="evidence" value="ECO:0007669"/>
    <property type="project" value="InterPro"/>
</dbReference>
<dbReference type="PRINTS" id="PR01862">
    <property type="entry name" value="BCL2FAMILY"/>
</dbReference>
<dbReference type="GO" id="GO:0001836">
    <property type="term" value="P:release of cytochrome c from mitochondria"/>
    <property type="evidence" value="ECO:0007669"/>
    <property type="project" value="TreeGrafter"/>
</dbReference>
<dbReference type="GO" id="GO:0051400">
    <property type="term" value="F:BH domain binding"/>
    <property type="evidence" value="ECO:0007669"/>
    <property type="project" value="TreeGrafter"/>
</dbReference>
<evidence type="ECO:0000256" key="5">
    <source>
        <dbReference type="ARBA" id="ARBA00022989"/>
    </source>
</evidence>
<evidence type="ECO:0000313" key="11">
    <source>
        <dbReference type="Proteomes" id="UP000007801"/>
    </source>
</evidence>
<dbReference type="FunFam" id="1.10.437.10:FF:000009">
    <property type="entry name" value="Uncharacterized protein, isoform A"/>
    <property type="match status" value="1"/>
</dbReference>
<keyword evidence="5 8" id="KW-1133">Transmembrane helix</keyword>
<gene>
    <name evidence="10" type="primary">Dana\GF11452</name>
    <name evidence="10" type="synonym">dana_GLEANR_11509</name>
    <name evidence="10" type="ORF">GF11452</name>
</gene>
<dbReference type="PROSITE" id="PS50062">
    <property type="entry name" value="BCL2_FAMILY"/>
    <property type="match status" value="1"/>
</dbReference>
<name>A0A0N8P0C7_DROAN</name>
<dbReference type="OrthoDB" id="6021377at2759"/>
<dbReference type="Gene3D" id="1.10.437.10">
    <property type="entry name" value="Blc2-like"/>
    <property type="match status" value="1"/>
</dbReference>
<evidence type="ECO:0000256" key="7">
    <source>
        <dbReference type="SAM" id="MobiDB-lite"/>
    </source>
</evidence>
<evidence type="ECO:0000256" key="8">
    <source>
        <dbReference type="SAM" id="Phobius"/>
    </source>
</evidence>
<feature type="region of interest" description="Disordered" evidence="7">
    <location>
        <begin position="25"/>
        <end position="44"/>
    </location>
</feature>
<evidence type="ECO:0000256" key="1">
    <source>
        <dbReference type="ARBA" id="ARBA00004167"/>
    </source>
</evidence>
<proteinExistence type="inferred from homology"/>
<feature type="domain" description="Bcl-2 Bcl-2 homology region 1-3" evidence="9">
    <location>
        <begin position="168"/>
        <end position="273"/>
    </location>
</feature>
<evidence type="ECO:0000259" key="9">
    <source>
        <dbReference type="SMART" id="SM00337"/>
    </source>
</evidence>
<evidence type="ECO:0000313" key="10">
    <source>
        <dbReference type="EMBL" id="KPU76756.1"/>
    </source>
</evidence>
<sequence length="327" mass="36830">MFPFWAPQASRVIDERYNEKDLERSRLPNMPGTSYPTNNDNFSNGFPMATTQSERLLQAQNRRKFSFPATLHSASLLEVGGGPRETTRRRLSNVSDVVTRKLSYTIGWKAAQIPAQDIITQGRCLCGHYIKRRLRRSGLFNKKLGLQRIRSILGSTSMGIVRDVFPAVQVLGDELERMHPRVYSGVARQICRNPGGEFHTPDAVSLLLGAVGRELFRVEITWSKVISLFAIAGGLSVDCVRQGHPEYLPKLMESVSEVIEDELVPWINENGGWSGINTHVLPTSNSLNPLEWTTLVIGVVFGLILFFMILRFIISTIVPKIYQRFTN</sequence>
<keyword evidence="6 8" id="KW-0472">Membrane</keyword>
<dbReference type="Pfam" id="PF00452">
    <property type="entry name" value="Bcl-2"/>
    <property type="match status" value="1"/>
</dbReference>
<reference evidence="10 11" key="1">
    <citation type="journal article" date="2007" name="Nature">
        <title>Evolution of genes and genomes on the Drosophila phylogeny.</title>
        <authorList>
            <consortium name="Drosophila 12 Genomes Consortium"/>
            <person name="Clark A.G."/>
            <person name="Eisen M.B."/>
            <person name="Smith D.R."/>
            <person name="Bergman C.M."/>
            <person name="Oliver B."/>
            <person name="Markow T.A."/>
            <person name="Kaufman T.C."/>
            <person name="Kellis M."/>
            <person name="Gelbart W."/>
            <person name="Iyer V.N."/>
            <person name="Pollard D.A."/>
            <person name="Sackton T.B."/>
            <person name="Larracuente A.M."/>
            <person name="Singh N.D."/>
            <person name="Abad J.P."/>
            <person name="Abt D.N."/>
            <person name="Adryan B."/>
            <person name="Aguade M."/>
            <person name="Akashi H."/>
            <person name="Anderson W.W."/>
            <person name="Aquadro C.F."/>
            <person name="Ardell D.H."/>
            <person name="Arguello R."/>
            <person name="Artieri C.G."/>
            <person name="Barbash D.A."/>
            <person name="Barker D."/>
            <person name="Barsanti P."/>
            <person name="Batterham P."/>
            <person name="Batzoglou S."/>
            <person name="Begun D."/>
            <person name="Bhutkar A."/>
            <person name="Blanco E."/>
            <person name="Bosak S.A."/>
            <person name="Bradley R.K."/>
            <person name="Brand A.D."/>
            <person name="Brent M.R."/>
            <person name="Brooks A.N."/>
            <person name="Brown R.H."/>
            <person name="Butlin R.K."/>
            <person name="Caggese C."/>
            <person name="Calvi B.R."/>
            <person name="Bernardo de Carvalho A."/>
            <person name="Caspi A."/>
            <person name="Castrezana S."/>
            <person name="Celniker S.E."/>
            <person name="Chang J.L."/>
            <person name="Chapple C."/>
            <person name="Chatterji S."/>
            <person name="Chinwalla A."/>
            <person name="Civetta A."/>
            <person name="Clifton S.W."/>
            <person name="Comeron J.M."/>
            <person name="Costello J.C."/>
            <person name="Coyne J.A."/>
            <person name="Daub J."/>
            <person name="David R.G."/>
            <person name="Delcher A.L."/>
            <person name="Delehaunty K."/>
            <person name="Do C.B."/>
            <person name="Ebling H."/>
            <person name="Edwards K."/>
            <person name="Eickbush T."/>
            <person name="Evans J.D."/>
            <person name="Filipski A."/>
            <person name="Findeiss S."/>
            <person name="Freyhult E."/>
            <person name="Fulton L."/>
            <person name="Fulton R."/>
            <person name="Garcia A.C."/>
            <person name="Gardiner A."/>
            <person name="Garfield D.A."/>
            <person name="Garvin B.E."/>
            <person name="Gibson G."/>
            <person name="Gilbert D."/>
            <person name="Gnerre S."/>
            <person name="Godfrey J."/>
            <person name="Good R."/>
            <person name="Gotea V."/>
            <person name="Gravely B."/>
            <person name="Greenberg A.J."/>
            <person name="Griffiths-Jones S."/>
            <person name="Gross S."/>
            <person name="Guigo R."/>
            <person name="Gustafson E.A."/>
            <person name="Haerty W."/>
            <person name="Hahn M.W."/>
            <person name="Halligan D.L."/>
            <person name="Halpern A.L."/>
            <person name="Halter G.M."/>
            <person name="Han M.V."/>
            <person name="Heger A."/>
            <person name="Hillier L."/>
            <person name="Hinrichs A.S."/>
            <person name="Holmes I."/>
            <person name="Hoskins R.A."/>
            <person name="Hubisz M.J."/>
            <person name="Hultmark D."/>
            <person name="Huntley M.A."/>
            <person name="Jaffe D.B."/>
            <person name="Jagadeeshan S."/>
            <person name="Jeck W.R."/>
            <person name="Johnson J."/>
            <person name="Jones C.D."/>
            <person name="Jordan W.C."/>
            <person name="Karpen G.H."/>
            <person name="Kataoka E."/>
            <person name="Keightley P.D."/>
            <person name="Kheradpour P."/>
            <person name="Kirkness E.F."/>
            <person name="Koerich L.B."/>
            <person name="Kristiansen K."/>
            <person name="Kudrna D."/>
            <person name="Kulathinal R.J."/>
            <person name="Kumar S."/>
            <person name="Kwok R."/>
            <person name="Lander E."/>
            <person name="Langley C.H."/>
            <person name="Lapoint R."/>
            <person name="Lazzaro B.P."/>
            <person name="Lee S.J."/>
            <person name="Levesque L."/>
            <person name="Li R."/>
            <person name="Lin C.F."/>
            <person name="Lin M.F."/>
            <person name="Lindblad-Toh K."/>
            <person name="Llopart A."/>
            <person name="Long M."/>
            <person name="Low L."/>
            <person name="Lozovsky E."/>
            <person name="Lu J."/>
            <person name="Luo M."/>
            <person name="Machado C.A."/>
            <person name="Makalowski W."/>
            <person name="Marzo M."/>
            <person name="Matsuda M."/>
            <person name="Matzkin L."/>
            <person name="McAllister B."/>
            <person name="McBride C.S."/>
            <person name="McKernan B."/>
            <person name="McKernan K."/>
            <person name="Mendez-Lago M."/>
            <person name="Minx P."/>
            <person name="Mollenhauer M.U."/>
            <person name="Montooth K."/>
            <person name="Mount S.M."/>
            <person name="Mu X."/>
            <person name="Myers E."/>
            <person name="Negre B."/>
            <person name="Newfeld S."/>
            <person name="Nielsen R."/>
            <person name="Noor M.A."/>
            <person name="O'Grady P."/>
            <person name="Pachter L."/>
            <person name="Papaceit M."/>
            <person name="Parisi M.J."/>
            <person name="Parisi M."/>
            <person name="Parts L."/>
            <person name="Pedersen J.S."/>
            <person name="Pesole G."/>
            <person name="Phillippy A.M."/>
            <person name="Ponting C.P."/>
            <person name="Pop M."/>
            <person name="Porcelli D."/>
            <person name="Powell J.R."/>
            <person name="Prohaska S."/>
            <person name="Pruitt K."/>
            <person name="Puig M."/>
            <person name="Quesneville H."/>
            <person name="Ram K.R."/>
            <person name="Rand D."/>
            <person name="Rasmussen M.D."/>
            <person name="Reed L.K."/>
            <person name="Reenan R."/>
            <person name="Reily A."/>
            <person name="Remington K.A."/>
            <person name="Rieger T.T."/>
            <person name="Ritchie M.G."/>
            <person name="Robin C."/>
            <person name="Rogers Y.H."/>
            <person name="Rohde C."/>
            <person name="Rozas J."/>
            <person name="Rubenfield M.J."/>
            <person name="Ruiz A."/>
            <person name="Russo S."/>
            <person name="Salzberg S.L."/>
            <person name="Sanchez-Gracia A."/>
            <person name="Saranga D.J."/>
            <person name="Sato H."/>
            <person name="Schaeffer S.W."/>
            <person name="Schatz M.C."/>
            <person name="Schlenke T."/>
            <person name="Schwartz R."/>
            <person name="Segarra C."/>
            <person name="Singh R.S."/>
            <person name="Sirot L."/>
            <person name="Sirota M."/>
            <person name="Sisneros N.B."/>
            <person name="Smith C.D."/>
            <person name="Smith T.F."/>
            <person name="Spieth J."/>
            <person name="Stage D.E."/>
            <person name="Stark A."/>
            <person name="Stephan W."/>
            <person name="Strausberg R.L."/>
            <person name="Strempel S."/>
            <person name="Sturgill D."/>
            <person name="Sutton G."/>
            <person name="Sutton G.G."/>
            <person name="Tao W."/>
            <person name="Teichmann S."/>
            <person name="Tobari Y.N."/>
            <person name="Tomimura Y."/>
            <person name="Tsolas J.M."/>
            <person name="Valente V.L."/>
            <person name="Venter E."/>
            <person name="Venter J.C."/>
            <person name="Vicario S."/>
            <person name="Vieira F.G."/>
            <person name="Vilella A.J."/>
            <person name="Villasante A."/>
            <person name="Walenz B."/>
            <person name="Wang J."/>
            <person name="Wasserman M."/>
            <person name="Watts T."/>
            <person name="Wilson D."/>
            <person name="Wilson R.K."/>
            <person name="Wing R.A."/>
            <person name="Wolfner M.F."/>
            <person name="Wong A."/>
            <person name="Wong G.K."/>
            <person name="Wu C.I."/>
            <person name="Wu G."/>
            <person name="Yamamoto D."/>
            <person name="Yang H.P."/>
            <person name="Yang S.P."/>
            <person name="Yorke J.A."/>
            <person name="Yoshida K."/>
            <person name="Zdobnov E."/>
            <person name="Zhang P."/>
            <person name="Zhang Y."/>
            <person name="Zimin A.V."/>
            <person name="Baldwin J."/>
            <person name="Abdouelleil A."/>
            <person name="Abdulkadir J."/>
            <person name="Abebe A."/>
            <person name="Abera B."/>
            <person name="Abreu J."/>
            <person name="Acer S.C."/>
            <person name="Aftuck L."/>
            <person name="Alexander A."/>
            <person name="An P."/>
            <person name="Anderson E."/>
            <person name="Anderson S."/>
            <person name="Arachi H."/>
            <person name="Azer M."/>
            <person name="Bachantsang P."/>
            <person name="Barry A."/>
            <person name="Bayul T."/>
            <person name="Berlin A."/>
            <person name="Bessette D."/>
            <person name="Bloom T."/>
            <person name="Blye J."/>
            <person name="Boguslavskiy L."/>
            <person name="Bonnet C."/>
            <person name="Boukhgalter B."/>
            <person name="Bourzgui I."/>
            <person name="Brown A."/>
            <person name="Cahill P."/>
            <person name="Channer S."/>
            <person name="Cheshatsang Y."/>
            <person name="Chuda L."/>
            <person name="Citroen M."/>
            <person name="Collymore A."/>
            <person name="Cooke P."/>
            <person name="Costello M."/>
            <person name="D'Aco K."/>
            <person name="Daza R."/>
            <person name="De Haan G."/>
            <person name="DeGray S."/>
            <person name="DeMaso C."/>
            <person name="Dhargay N."/>
            <person name="Dooley K."/>
            <person name="Dooley E."/>
            <person name="Doricent M."/>
            <person name="Dorje P."/>
            <person name="Dorjee K."/>
            <person name="Dupes A."/>
            <person name="Elong R."/>
            <person name="Falk J."/>
            <person name="Farina A."/>
            <person name="Faro S."/>
            <person name="Ferguson D."/>
            <person name="Fisher S."/>
            <person name="Foley C.D."/>
            <person name="Franke A."/>
            <person name="Friedrich D."/>
            <person name="Gadbois L."/>
            <person name="Gearin G."/>
            <person name="Gearin C.R."/>
            <person name="Giannoukos G."/>
            <person name="Goode T."/>
            <person name="Graham J."/>
            <person name="Grandbois E."/>
            <person name="Grewal S."/>
            <person name="Gyaltsen K."/>
            <person name="Hafez N."/>
            <person name="Hagos B."/>
            <person name="Hall J."/>
            <person name="Henson C."/>
            <person name="Hollinger A."/>
            <person name="Honan T."/>
            <person name="Huard M.D."/>
            <person name="Hughes L."/>
            <person name="Hurhula B."/>
            <person name="Husby M.E."/>
            <person name="Kamat A."/>
            <person name="Kanga B."/>
            <person name="Kashin S."/>
            <person name="Khazanovich D."/>
            <person name="Kisner P."/>
            <person name="Lance K."/>
            <person name="Lara M."/>
            <person name="Lee W."/>
            <person name="Lennon N."/>
            <person name="Letendre F."/>
            <person name="LeVine R."/>
            <person name="Lipovsky A."/>
            <person name="Liu X."/>
            <person name="Liu J."/>
            <person name="Liu S."/>
            <person name="Lokyitsang T."/>
            <person name="Lokyitsang Y."/>
            <person name="Lubonja R."/>
            <person name="Lui A."/>
            <person name="MacDonald P."/>
            <person name="Magnisalis V."/>
            <person name="Maru K."/>
            <person name="Matthews C."/>
            <person name="McCusker W."/>
            <person name="McDonough S."/>
            <person name="Mehta T."/>
            <person name="Meldrim J."/>
            <person name="Meneus L."/>
            <person name="Mihai O."/>
            <person name="Mihalev A."/>
            <person name="Mihova T."/>
            <person name="Mittelman R."/>
            <person name="Mlenga V."/>
            <person name="Montmayeur A."/>
            <person name="Mulrain L."/>
            <person name="Navidi A."/>
            <person name="Naylor J."/>
            <person name="Negash T."/>
            <person name="Nguyen T."/>
            <person name="Nguyen N."/>
            <person name="Nicol R."/>
            <person name="Norbu C."/>
            <person name="Norbu N."/>
            <person name="Novod N."/>
            <person name="O'Neill B."/>
            <person name="Osman S."/>
            <person name="Markiewicz E."/>
            <person name="Oyono O.L."/>
            <person name="Patti C."/>
            <person name="Phunkhang P."/>
            <person name="Pierre F."/>
            <person name="Priest M."/>
            <person name="Raghuraman S."/>
            <person name="Rege F."/>
            <person name="Reyes R."/>
            <person name="Rise C."/>
            <person name="Rogov P."/>
            <person name="Ross K."/>
            <person name="Ryan E."/>
            <person name="Settipalli S."/>
            <person name="Shea T."/>
            <person name="Sherpa N."/>
            <person name="Shi L."/>
            <person name="Shih D."/>
            <person name="Sparrow T."/>
            <person name="Spaulding J."/>
            <person name="Stalker J."/>
            <person name="Stange-Thomann N."/>
            <person name="Stavropoulos S."/>
            <person name="Stone C."/>
            <person name="Strader C."/>
            <person name="Tesfaye S."/>
            <person name="Thomson T."/>
            <person name="Thoulutsang Y."/>
            <person name="Thoulutsang D."/>
            <person name="Topham K."/>
            <person name="Topping I."/>
            <person name="Tsamla T."/>
            <person name="Vassiliev H."/>
            <person name="Vo A."/>
            <person name="Wangchuk T."/>
            <person name="Wangdi T."/>
            <person name="Weiand M."/>
            <person name="Wilkinson J."/>
            <person name="Wilson A."/>
            <person name="Yadav S."/>
            <person name="Young G."/>
            <person name="Yu Q."/>
            <person name="Zembek L."/>
            <person name="Zhong D."/>
            <person name="Zimmer A."/>
            <person name="Zwirko Z."/>
            <person name="Jaffe D.B."/>
            <person name="Alvarez P."/>
            <person name="Brockman W."/>
            <person name="Butler J."/>
            <person name="Chin C."/>
            <person name="Gnerre S."/>
            <person name="Grabherr M."/>
            <person name="Kleber M."/>
            <person name="Mauceli E."/>
            <person name="MacCallum I."/>
        </authorList>
    </citation>
    <scope>NUCLEOTIDE SEQUENCE [LARGE SCALE GENOMIC DNA]</scope>
    <source>
        <strain evidence="11">Tucson 14024-0371.13</strain>
    </source>
</reference>
<dbReference type="EMBL" id="CH902619">
    <property type="protein sequence ID" value="KPU76756.1"/>
    <property type="molecule type" value="Genomic_DNA"/>
</dbReference>
<dbReference type="InterPro" id="IPR002475">
    <property type="entry name" value="Bcl2-like"/>
</dbReference>
<evidence type="ECO:0000256" key="6">
    <source>
        <dbReference type="ARBA" id="ARBA00023136"/>
    </source>
</evidence>
<feature type="transmembrane region" description="Helical" evidence="8">
    <location>
        <begin position="292"/>
        <end position="314"/>
    </location>
</feature>
<comment type="subcellular location">
    <subcellularLocation>
        <location evidence="1">Membrane</location>
        <topology evidence="1">Single-pass membrane protein</topology>
    </subcellularLocation>
</comment>
<dbReference type="GO" id="GO:0097192">
    <property type="term" value="P:extrinsic apoptotic signaling pathway in absence of ligand"/>
    <property type="evidence" value="ECO:0007669"/>
    <property type="project" value="TreeGrafter"/>
</dbReference>
<evidence type="ECO:0000256" key="4">
    <source>
        <dbReference type="ARBA" id="ARBA00022703"/>
    </source>
</evidence>
<dbReference type="GO" id="GO:0005741">
    <property type="term" value="C:mitochondrial outer membrane"/>
    <property type="evidence" value="ECO:0007669"/>
    <property type="project" value="TreeGrafter"/>
</dbReference>
<dbReference type="PANTHER" id="PTHR11256">
    <property type="entry name" value="BCL-2 RELATED"/>
    <property type="match status" value="1"/>
</dbReference>
<comment type="similarity">
    <text evidence="2">Belongs to the Bcl-2 family.</text>
</comment>